<protein>
    <recommendedName>
        <fullName evidence="3">LD-carboxypeptidase N-terminal domain-containing protein</fullName>
    </recommendedName>
</protein>
<feature type="domain" description="LD-carboxypeptidase N-terminal" evidence="3">
    <location>
        <begin position="15"/>
        <end position="133"/>
    </location>
</feature>
<dbReference type="Gene3D" id="3.50.30.60">
    <property type="entry name" value="LD-carboxypeptidase A C-terminal domain-like"/>
    <property type="match status" value="1"/>
</dbReference>
<dbReference type="InterPro" id="IPR027461">
    <property type="entry name" value="Carboxypeptidase_A_C_sf"/>
</dbReference>
<gene>
    <name evidence="4" type="ORF">ASPFODRAFT_65123</name>
</gene>
<evidence type="ECO:0000256" key="1">
    <source>
        <dbReference type="ARBA" id="ARBA00010233"/>
    </source>
</evidence>
<name>A0A1M3T306_ASPLC</name>
<dbReference type="Gene3D" id="3.40.50.10740">
    <property type="entry name" value="Class I glutamine amidotransferase-like"/>
    <property type="match status" value="1"/>
</dbReference>
<keyword evidence="2" id="KW-0378">Hydrolase</keyword>
<dbReference type="GO" id="GO:0016787">
    <property type="term" value="F:hydrolase activity"/>
    <property type="evidence" value="ECO:0007669"/>
    <property type="project" value="UniProtKB-KW"/>
</dbReference>
<evidence type="ECO:0000313" key="4">
    <source>
        <dbReference type="EMBL" id="OJZ81132.1"/>
    </source>
</evidence>
<proteinExistence type="inferred from homology"/>
<dbReference type="InterPro" id="IPR027478">
    <property type="entry name" value="LdcA_N"/>
</dbReference>
<comment type="similarity">
    <text evidence="1">Belongs to the peptidase S66 family.</text>
</comment>
<dbReference type="InterPro" id="IPR029062">
    <property type="entry name" value="Class_I_gatase-like"/>
</dbReference>
<dbReference type="AlphaFoldDB" id="A0A1M3T306"/>
<evidence type="ECO:0000259" key="3">
    <source>
        <dbReference type="Pfam" id="PF02016"/>
    </source>
</evidence>
<dbReference type="Pfam" id="PF02016">
    <property type="entry name" value="Peptidase_S66"/>
    <property type="match status" value="1"/>
</dbReference>
<accession>A0A1M3T306</accession>
<evidence type="ECO:0000313" key="5">
    <source>
        <dbReference type="Proteomes" id="UP000184063"/>
    </source>
</evidence>
<sequence>MDTIVPKALKRGDTIAFISPSARLNQILSTSLARGKACLESLGFHVQIFFSSQATATIADSVRVRCEEIHAAFRDSTIAAIICTIGGAHANEMLPFLDYSLIQSNPEIFIGYSDTTFLHYAIQSRTGLRTFYGPSVLTDFSDLPKPIQFTIDHFVRVLTEAGMSVGPLPRSPICSNDHNSFLLRWVTTCKCHNSVSQFRNNLVDLALSGILHEFRGLVVGRGYRYDTYMQDELASVIEEVFDVIVGRSLEEQLPILMNNTSPILTLPINTLVRLDCDLDEFSVLEPGVRA</sequence>
<reference evidence="5" key="1">
    <citation type="journal article" date="2017" name="Genome Biol.">
        <title>Comparative genomics reveals high biological diversity and specific adaptations in the industrially and medically important fungal genus Aspergillus.</title>
        <authorList>
            <person name="de Vries R.P."/>
            <person name="Riley R."/>
            <person name="Wiebenga A."/>
            <person name="Aguilar-Osorio G."/>
            <person name="Amillis S."/>
            <person name="Uchima C.A."/>
            <person name="Anderluh G."/>
            <person name="Asadollahi M."/>
            <person name="Askin M."/>
            <person name="Barry K."/>
            <person name="Battaglia E."/>
            <person name="Bayram O."/>
            <person name="Benocci T."/>
            <person name="Braus-Stromeyer S.A."/>
            <person name="Caldana C."/>
            <person name="Canovas D."/>
            <person name="Cerqueira G.C."/>
            <person name="Chen F."/>
            <person name="Chen W."/>
            <person name="Choi C."/>
            <person name="Clum A."/>
            <person name="Dos Santos R.A."/>
            <person name="Damasio A.R."/>
            <person name="Diallinas G."/>
            <person name="Emri T."/>
            <person name="Fekete E."/>
            <person name="Flipphi M."/>
            <person name="Freyberg S."/>
            <person name="Gallo A."/>
            <person name="Gournas C."/>
            <person name="Habgood R."/>
            <person name="Hainaut M."/>
            <person name="Harispe M.L."/>
            <person name="Henrissat B."/>
            <person name="Hilden K.S."/>
            <person name="Hope R."/>
            <person name="Hossain A."/>
            <person name="Karabika E."/>
            <person name="Karaffa L."/>
            <person name="Karanyi Z."/>
            <person name="Krasevec N."/>
            <person name="Kuo A."/>
            <person name="Kusch H."/>
            <person name="LaButti K."/>
            <person name="Lagendijk E.L."/>
            <person name="Lapidus A."/>
            <person name="Levasseur A."/>
            <person name="Lindquist E."/>
            <person name="Lipzen A."/>
            <person name="Logrieco A.F."/>
            <person name="MacCabe A."/>
            <person name="Maekelae M.R."/>
            <person name="Malavazi I."/>
            <person name="Melin P."/>
            <person name="Meyer V."/>
            <person name="Mielnichuk N."/>
            <person name="Miskei M."/>
            <person name="Molnar A.P."/>
            <person name="Mule G."/>
            <person name="Ngan C.Y."/>
            <person name="Orejas M."/>
            <person name="Orosz E."/>
            <person name="Ouedraogo J.P."/>
            <person name="Overkamp K.M."/>
            <person name="Park H.-S."/>
            <person name="Perrone G."/>
            <person name="Piumi F."/>
            <person name="Punt P.J."/>
            <person name="Ram A.F."/>
            <person name="Ramon A."/>
            <person name="Rauscher S."/>
            <person name="Record E."/>
            <person name="Riano-Pachon D.M."/>
            <person name="Robert V."/>
            <person name="Roehrig J."/>
            <person name="Ruller R."/>
            <person name="Salamov A."/>
            <person name="Salih N.S."/>
            <person name="Samson R.A."/>
            <person name="Sandor E."/>
            <person name="Sanguinetti M."/>
            <person name="Schuetze T."/>
            <person name="Sepcic K."/>
            <person name="Shelest E."/>
            <person name="Sherlock G."/>
            <person name="Sophianopoulou V."/>
            <person name="Squina F.M."/>
            <person name="Sun H."/>
            <person name="Susca A."/>
            <person name="Todd R.B."/>
            <person name="Tsang A."/>
            <person name="Unkles S.E."/>
            <person name="van de Wiele N."/>
            <person name="van Rossen-Uffink D."/>
            <person name="Oliveira J.V."/>
            <person name="Vesth T.C."/>
            <person name="Visser J."/>
            <person name="Yu J.-H."/>
            <person name="Zhou M."/>
            <person name="Andersen M.R."/>
            <person name="Archer D.B."/>
            <person name="Baker S.E."/>
            <person name="Benoit I."/>
            <person name="Brakhage A.A."/>
            <person name="Braus G.H."/>
            <person name="Fischer R."/>
            <person name="Frisvad J.C."/>
            <person name="Goldman G.H."/>
            <person name="Houbraken J."/>
            <person name="Oakley B."/>
            <person name="Pocsi I."/>
            <person name="Scazzocchio C."/>
            <person name="Seiboth B."/>
            <person name="vanKuyk P.A."/>
            <person name="Wortman J."/>
            <person name="Dyer P.S."/>
            <person name="Grigoriev I.V."/>
        </authorList>
    </citation>
    <scope>NUCLEOTIDE SEQUENCE [LARGE SCALE GENOMIC DNA]</scope>
    <source>
        <strain evidence="5">CBS 106.47</strain>
    </source>
</reference>
<organism evidence="4 5">
    <name type="scientific">Aspergillus luchuensis (strain CBS 106.47)</name>
    <dbReference type="NCBI Taxonomy" id="1137211"/>
    <lineage>
        <taxon>Eukaryota</taxon>
        <taxon>Fungi</taxon>
        <taxon>Dikarya</taxon>
        <taxon>Ascomycota</taxon>
        <taxon>Pezizomycotina</taxon>
        <taxon>Eurotiomycetes</taxon>
        <taxon>Eurotiomycetidae</taxon>
        <taxon>Eurotiales</taxon>
        <taxon>Aspergillaceae</taxon>
        <taxon>Aspergillus</taxon>
        <taxon>Aspergillus subgen. Circumdati</taxon>
    </lineage>
</organism>
<dbReference type="EMBL" id="KV878251">
    <property type="protein sequence ID" value="OJZ81132.1"/>
    <property type="molecule type" value="Genomic_DNA"/>
</dbReference>
<dbReference type="Proteomes" id="UP000184063">
    <property type="component" value="Unassembled WGS sequence"/>
</dbReference>
<dbReference type="SUPFAM" id="SSF52317">
    <property type="entry name" value="Class I glutamine amidotransferase-like"/>
    <property type="match status" value="1"/>
</dbReference>
<dbReference type="InterPro" id="IPR040449">
    <property type="entry name" value="Peptidase_S66_N"/>
</dbReference>
<dbReference type="OrthoDB" id="5186469at2759"/>
<dbReference type="PANTHER" id="PTHR30237">
    <property type="entry name" value="MURAMOYLTETRAPEPTIDE CARBOXYPEPTIDASE"/>
    <property type="match status" value="1"/>
</dbReference>
<dbReference type="PANTHER" id="PTHR30237:SF4">
    <property type="entry name" value="LD-CARBOXYPEPTIDASE C-TERMINAL DOMAIN-CONTAINING PROTEIN"/>
    <property type="match status" value="1"/>
</dbReference>
<dbReference type="SUPFAM" id="SSF141986">
    <property type="entry name" value="LD-carboxypeptidase A C-terminal domain-like"/>
    <property type="match status" value="1"/>
</dbReference>
<dbReference type="InterPro" id="IPR003507">
    <property type="entry name" value="S66_fam"/>
</dbReference>
<dbReference type="VEuPathDB" id="FungiDB:ASPFODRAFT_65123"/>
<evidence type="ECO:0000256" key="2">
    <source>
        <dbReference type="ARBA" id="ARBA00022801"/>
    </source>
</evidence>